<keyword evidence="2" id="KW-1185">Reference proteome</keyword>
<dbReference type="EMBL" id="JBHSQV010000028">
    <property type="protein sequence ID" value="MFC5985583.1"/>
    <property type="molecule type" value="Genomic_DNA"/>
</dbReference>
<evidence type="ECO:0000313" key="1">
    <source>
        <dbReference type="EMBL" id="MFC5985583.1"/>
    </source>
</evidence>
<dbReference type="RefSeq" id="WP_379892565.1">
    <property type="nucleotide sequence ID" value="NZ_CBCSCT010000018.1"/>
</dbReference>
<reference evidence="2" key="1">
    <citation type="journal article" date="2019" name="Int. J. Syst. Evol. Microbiol.">
        <title>The Global Catalogue of Microorganisms (GCM) 10K type strain sequencing project: providing services to taxonomists for standard genome sequencing and annotation.</title>
        <authorList>
            <consortium name="The Broad Institute Genomics Platform"/>
            <consortium name="The Broad Institute Genome Sequencing Center for Infectious Disease"/>
            <person name="Wu L."/>
            <person name="Ma J."/>
        </authorList>
    </citation>
    <scope>NUCLEOTIDE SEQUENCE [LARGE SCALE GENOMIC DNA]</scope>
    <source>
        <strain evidence="2">CCM 8749</strain>
    </source>
</reference>
<sequence length="49" mass="5319">MNPSVNIAAIYGSIDEADRIEAGELGISMDSLPLQKFFSYLIEGGEQVE</sequence>
<protein>
    <submittedName>
        <fullName evidence="1">Uncharacterized protein</fullName>
    </submittedName>
</protein>
<dbReference type="Proteomes" id="UP001596250">
    <property type="component" value="Unassembled WGS sequence"/>
</dbReference>
<comment type="caution">
    <text evidence="1">The sequence shown here is derived from an EMBL/GenBank/DDBJ whole genome shotgun (WGS) entry which is preliminary data.</text>
</comment>
<organism evidence="1 2">
    <name type="scientific">Marinicrinis lubricantis</name>
    <dbReference type="NCBI Taxonomy" id="2086470"/>
    <lineage>
        <taxon>Bacteria</taxon>
        <taxon>Bacillati</taxon>
        <taxon>Bacillota</taxon>
        <taxon>Bacilli</taxon>
        <taxon>Bacillales</taxon>
        <taxon>Paenibacillaceae</taxon>
    </lineage>
</organism>
<name>A0ABW1IKJ1_9BACL</name>
<evidence type="ECO:0000313" key="2">
    <source>
        <dbReference type="Proteomes" id="UP001596250"/>
    </source>
</evidence>
<accession>A0ABW1IKJ1</accession>
<proteinExistence type="predicted"/>
<gene>
    <name evidence="1" type="ORF">ACFPXP_03910</name>
</gene>